<evidence type="ECO:0000313" key="3">
    <source>
        <dbReference type="Proteomes" id="UP000288805"/>
    </source>
</evidence>
<dbReference type="EMBL" id="QGNW01000029">
    <property type="protein sequence ID" value="RVX11817.1"/>
    <property type="molecule type" value="Genomic_DNA"/>
</dbReference>
<name>A0A438JS80_VITVI</name>
<dbReference type="Proteomes" id="UP000288805">
    <property type="component" value="Unassembled WGS sequence"/>
</dbReference>
<dbReference type="GO" id="GO:0009785">
    <property type="term" value="P:blue light signaling pathway"/>
    <property type="evidence" value="ECO:0007669"/>
    <property type="project" value="InterPro"/>
</dbReference>
<organism evidence="2 3">
    <name type="scientific">Vitis vinifera</name>
    <name type="common">Grape</name>
    <dbReference type="NCBI Taxonomy" id="29760"/>
    <lineage>
        <taxon>Eukaryota</taxon>
        <taxon>Viridiplantae</taxon>
        <taxon>Streptophyta</taxon>
        <taxon>Embryophyta</taxon>
        <taxon>Tracheophyta</taxon>
        <taxon>Spermatophyta</taxon>
        <taxon>Magnoliopsida</taxon>
        <taxon>eudicotyledons</taxon>
        <taxon>Gunneridae</taxon>
        <taxon>Pentapetalae</taxon>
        <taxon>rosids</taxon>
        <taxon>Vitales</taxon>
        <taxon>Vitaceae</taxon>
        <taxon>Viteae</taxon>
        <taxon>Vitis</taxon>
    </lineage>
</organism>
<comment type="caution">
    <text evidence="2">The sequence shown here is derived from an EMBL/GenBank/DDBJ whole genome shotgun (WGS) entry which is preliminary data.</text>
</comment>
<feature type="region of interest" description="Disordered" evidence="1">
    <location>
        <begin position="1"/>
        <end position="108"/>
    </location>
</feature>
<dbReference type="PANTHER" id="PTHR34207">
    <property type="entry name" value="PROTEIN BIC1"/>
    <property type="match status" value="1"/>
</dbReference>
<reference evidence="2 3" key="1">
    <citation type="journal article" date="2018" name="PLoS Genet.">
        <title>Population sequencing reveals clonal diversity and ancestral inbreeding in the grapevine cultivar Chardonnay.</title>
        <authorList>
            <person name="Roach M.J."/>
            <person name="Johnson D.L."/>
            <person name="Bohlmann J."/>
            <person name="van Vuuren H.J."/>
            <person name="Jones S.J."/>
            <person name="Pretorius I.S."/>
            <person name="Schmidt S.A."/>
            <person name="Borneman A.R."/>
        </authorList>
    </citation>
    <scope>NUCLEOTIDE SEQUENCE [LARGE SCALE GENOMIC DNA]</scope>
    <source>
        <strain evidence="3">cv. Chardonnay</strain>
        <tissue evidence="2">Leaf</tissue>
    </source>
</reference>
<dbReference type="PANTHER" id="PTHR34207:SF2">
    <property type="entry name" value="PROTEIN BIC1"/>
    <property type="match status" value="1"/>
</dbReference>
<dbReference type="AlphaFoldDB" id="A0A438JS80"/>
<gene>
    <name evidence="2" type="primary">BIC1_0</name>
    <name evidence="2" type="ORF">CK203_009610</name>
</gene>
<dbReference type="CDD" id="cd22645">
    <property type="entry name" value="BIC1_CID"/>
    <property type="match status" value="1"/>
</dbReference>
<feature type="compositionally biased region" description="Basic and acidic residues" evidence="1">
    <location>
        <begin position="64"/>
        <end position="74"/>
    </location>
</feature>
<protein>
    <submittedName>
        <fullName evidence="2">Protein BIC1</fullName>
    </submittedName>
</protein>
<sequence>MAEEETNSVDRQTSSEHPNHPIGVSVAPERKKPKHHQPCEDQVVEPHNPFDADQAESQRQSPVTRDEYSTHDETELQAGSSSAVGDVSKEPIKTEALASSEDSGRERLKRHRVEVAGSVGIPDMWGQEELMKDWVDCSVFDASLVTSRIMSARAALVAEGRRPSPSGLRIENRLLRIELWLASKPICLCAPVGALLNQSGKWVTLYFPFLGGDVYCILFDLDMTNWSRETGPTTRSEERKEKSCNVISNMDGRLAKMELVLADAREGMELIEQRTKKGMKDLREHIQDLHGRVLVSQVQPLLY</sequence>
<dbReference type="InterPro" id="IPR040374">
    <property type="entry name" value="BIC"/>
</dbReference>
<proteinExistence type="predicted"/>
<accession>A0A438JS80</accession>
<evidence type="ECO:0000313" key="2">
    <source>
        <dbReference type="EMBL" id="RVX11817.1"/>
    </source>
</evidence>
<evidence type="ECO:0000256" key="1">
    <source>
        <dbReference type="SAM" id="MobiDB-lite"/>
    </source>
</evidence>